<dbReference type="Proteomes" id="UP000694543">
    <property type="component" value="Unplaced"/>
</dbReference>
<dbReference type="InterPro" id="IPR008996">
    <property type="entry name" value="IL1/FGF"/>
</dbReference>
<protein>
    <submittedName>
        <fullName evidence="2">Uncharacterized protein</fullName>
    </submittedName>
</protein>
<dbReference type="Gene3D" id="2.80.10.50">
    <property type="match status" value="1"/>
</dbReference>
<proteinExistence type="predicted"/>
<evidence type="ECO:0000256" key="1">
    <source>
        <dbReference type="SAM" id="MobiDB-lite"/>
    </source>
</evidence>
<reference evidence="2" key="2">
    <citation type="submission" date="2025-09" db="UniProtKB">
        <authorList>
            <consortium name="Ensembl"/>
        </authorList>
    </citation>
    <scope>IDENTIFICATION</scope>
</reference>
<keyword evidence="3" id="KW-1185">Reference proteome</keyword>
<dbReference type="SUPFAM" id="SSF50353">
    <property type="entry name" value="Cytokine"/>
    <property type="match status" value="1"/>
</dbReference>
<dbReference type="Ensembl" id="ENSCPIT00010014991.1">
    <property type="protein sequence ID" value="ENSCPIP00010012643.1"/>
    <property type="gene ID" value="ENSCPIG00010009926.1"/>
</dbReference>
<dbReference type="AlphaFoldDB" id="A0A8C3LV23"/>
<accession>A0A8C3LV23</accession>
<evidence type="ECO:0000313" key="3">
    <source>
        <dbReference type="Proteomes" id="UP000694543"/>
    </source>
</evidence>
<feature type="region of interest" description="Disordered" evidence="1">
    <location>
        <begin position="1"/>
        <end position="23"/>
    </location>
</feature>
<evidence type="ECO:0000313" key="2">
    <source>
        <dbReference type="Ensembl" id="ENSCPIP00010012643.1"/>
    </source>
</evidence>
<sequence>MSFVPREAGRGRGGRPVGWHQHRGRPLGVAMEAAAGDGDPMESVVDPDMVALFDEFLGKAEEFSTPVLVPAGAQPYHYVVRDTEHKGLYLRDGRLVAANLQGANADQEGECWEAGVSPAPIGAPHPPRLPAEPISVVPNRHLERQRCPLLVGIRGGTKALSCGTGPEPRLQLEVSVGGSVRGELELQVGATRGGGDVGGGQH</sequence>
<reference evidence="2" key="1">
    <citation type="submission" date="2025-08" db="UniProtKB">
        <authorList>
            <consortium name="Ensembl"/>
        </authorList>
    </citation>
    <scope>IDENTIFICATION</scope>
</reference>
<name>A0A8C3LV23_CHRPC</name>
<organism evidence="2 3">
    <name type="scientific">Chrysolophus pictus</name>
    <name type="common">Golden pheasant</name>
    <name type="synonym">Phasianus pictus</name>
    <dbReference type="NCBI Taxonomy" id="9089"/>
    <lineage>
        <taxon>Eukaryota</taxon>
        <taxon>Metazoa</taxon>
        <taxon>Chordata</taxon>
        <taxon>Craniata</taxon>
        <taxon>Vertebrata</taxon>
        <taxon>Euteleostomi</taxon>
        <taxon>Archelosauria</taxon>
        <taxon>Archosauria</taxon>
        <taxon>Dinosauria</taxon>
        <taxon>Saurischia</taxon>
        <taxon>Theropoda</taxon>
        <taxon>Coelurosauria</taxon>
        <taxon>Aves</taxon>
        <taxon>Neognathae</taxon>
        <taxon>Galloanserae</taxon>
        <taxon>Galliformes</taxon>
        <taxon>Phasianidae</taxon>
        <taxon>Phasianinae</taxon>
        <taxon>Chrysolophus</taxon>
    </lineage>
</organism>